<dbReference type="EMBL" id="CM055093">
    <property type="protein sequence ID" value="KAJ7566364.1"/>
    <property type="molecule type" value="Genomic_DNA"/>
</dbReference>
<organism evidence="1 2">
    <name type="scientific">Diphasiastrum complanatum</name>
    <name type="common">Issler's clubmoss</name>
    <name type="synonym">Lycopodium complanatum</name>
    <dbReference type="NCBI Taxonomy" id="34168"/>
    <lineage>
        <taxon>Eukaryota</taxon>
        <taxon>Viridiplantae</taxon>
        <taxon>Streptophyta</taxon>
        <taxon>Embryophyta</taxon>
        <taxon>Tracheophyta</taxon>
        <taxon>Lycopodiopsida</taxon>
        <taxon>Lycopodiales</taxon>
        <taxon>Lycopodiaceae</taxon>
        <taxon>Lycopodioideae</taxon>
        <taxon>Diphasiastrum</taxon>
    </lineage>
</organism>
<accession>A0ACC2EIR4</accession>
<evidence type="ECO:0000313" key="1">
    <source>
        <dbReference type="EMBL" id="KAJ7566364.1"/>
    </source>
</evidence>
<evidence type="ECO:0000313" key="2">
    <source>
        <dbReference type="Proteomes" id="UP001162992"/>
    </source>
</evidence>
<name>A0ACC2EIR4_DIPCM</name>
<keyword evidence="2" id="KW-1185">Reference proteome</keyword>
<reference evidence="2" key="1">
    <citation type="journal article" date="2024" name="Proc. Natl. Acad. Sci. U.S.A.">
        <title>Extraordinary preservation of gene collinearity over three hundred million years revealed in homosporous lycophytes.</title>
        <authorList>
            <person name="Li C."/>
            <person name="Wickell D."/>
            <person name="Kuo L.Y."/>
            <person name="Chen X."/>
            <person name="Nie B."/>
            <person name="Liao X."/>
            <person name="Peng D."/>
            <person name="Ji J."/>
            <person name="Jenkins J."/>
            <person name="Williams M."/>
            <person name="Shu S."/>
            <person name="Plott C."/>
            <person name="Barry K."/>
            <person name="Rajasekar S."/>
            <person name="Grimwood J."/>
            <person name="Han X."/>
            <person name="Sun S."/>
            <person name="Hou Z."/>
            <person name="He W."/>
            <person name="Dai G."/>
            <person name="Sun C."/>
            <person name="Schmutz J."/>
            <person name="Leebens-Mack J.H."/>
            <person name="Li F.W."/>
            <person name="Wang L."/>
        </authorList>
    </citation>
    <scope>NUCLEOTIDE SEQUENCE [LARGE SCALE GENOMIC DNA]</scope>
    <source>
        <strain evidence="2">cv. PW_Plant_1</strain>
    </source>
</reference>
<sequence>MPKSKTTSTENSNKCYKFQPPNLMSDFIGRKKKNTTTEQSTIPKLLKSNSVFLRWKSSSKLHTKYPRQESLRSIDRLDGLSRSLVSSCFQPQSTNLYTIKADS</sequence>
<proteinExistence type="predicted"/>
<dbReference type="Proteomes" id="UP001162992">
    <property type="component" value="Chromosome 2"/>
</dbReference>
<gene>
    <name evidence="1" type="ORF">O6H91_02G099200</name>
</gene>
<protein>
    <submittedName>
        <fullName evidence="1">Uncharacterized protein</fullName>
    </submittedName>
</protein>
<comment type="caution">
    <text evidence="1">The sequence shown here is derived from an EMBL/GenBank/DDBJ whole genome shotgun (WGS) entry which is preliminary data.</text>
</comment>